<dbReference type="EMBL" id="JABSNO010000013">
    <property type="protein sequence ID" value="NRS92851.1"/>
    <property type="molecule type" value="Genomic_DNA"/>
</dbReference>
<dbReference type="PANTHER" id="PTHR48111:SF1">
    <property type="entry name" value="TWO-COMPONENT RESPONSE REGULATOR ORR33"/>
    <property type="match status" value="1"/>
</dbReference>
<evidence type="ECO:0000256" key="6">
    <source>
        <dbReference type="PROSITE-ProRule" id="PRU00169"/>
    </source>
</evidence>
<dbReference type="RefSeq" id="WP_173779439.1">
    <property type="nucleotide sequence ID" value="NZ_JABSNO010000013.1"/>
</dbReference>
<name>A0A8J8K8Q5_9FLAO</name>
<dbReference type="SUPFAM" id="SSF52172">
    <property type="entry name" value="CheY-like"/>
    <property type="match status" value="1"/>
</dbReference>
<dbReference type="PROSITE" id="PS50110">
    <property type="entry name" value="RESPONSE_REGULATORY"/>
    <property type="match status" value="1"/>
</dbReference>
<dbReference type="InterPro" id="IPR001867">
    <property type="entry name" value="OmpR/PhoB-type_DNA-bd"/>
</dbReference>
<dbReference type="GO" id="GO:0032993">
    <property type="term" value="C:protein-DNA complex"/>
    <property type="evidence" value="ECO:0007669"/>
    <property type="project" value="TreeGrafter"/>
</dbReference>
<dbReference type="PANTHER" id="PTHR48111">
    <property type="entry name" value="REGULATOR OF RPOS"/>
    <property type="match status" value="1"/>
</dbReference>
<dbReference type="Pfam" id="PF00072">
    <property type="entry name" value="Response_reg"/>
    <property type="match status" value="1"/>
</dbReference>
<evidence type="ECO:0000259" key="8">
    <source>
        <dbReference type="PROSITE" id="PS50110"/>
    </source>
</evidence>
<evidence type="ECO:0000256" key="4">
    <source>
        <dbReference type="ARBA" id="ARBA00023125"/>
    </source>
</evidence>
<dbReference type="AlphaFoldDB" id="A0A8J8K8Q5"/>
<evidence type="ECO:0000256" key="3">
    <source>
        <dbReference type="ARBA" id="ARBA00023015"/>
    </source>
</evidence>
<dbReference type="GO" id="GO:0000156">
    <property type="term" value="F:phosphorelay response regulator activity"/>
    <property type="evidence" value="ECO:0007669"/>
    <property type="project" value="TreeGrafter"/>
</dbReference>
<keyword evidence="11" id="KW-1185">Reference proteome</keyword>
<comment type="caution">
    <text evidence="10">The sequence shown here is derived from an EMBL/GenBank/DDBJ whole genome shotgun (WGS) entry which is preliminary data.</text>
</comment>
<feature type="domain" description="OmpR/PhoB-type" evidence="9">
    <location>
        <begin position="86"/>
        <end position="124"/>
    </location>
</feature>
<dbReference type="GO" id="GO:0000976">
    <property type="term" value="F:transcription cis-regulatory region binding"/>
    <property type="evidence" value="ECO:0007669"/>
    <property type="project" value="TreeGrafter"/>
</dbReference>
<protein>
    <submittedName>
        <fullName evidence="10">DNA-binding response OmpR family regulator</fullName>
    </submittedName>
</protein>
<feature type="modified residue" description="4-aspartylphosphate" evidence="6">
    <location>
        <position position="51"/>
    </location>
</feature>
<evidence type="ECO:0000259" key="9">
    <source>
        <dbReference type="PROSITE" id="PS51755"/>
    </source>
</evidence>
<dbReference type="InterPro" id="IPR016032">
    <property type="entry name" value="Sig_transdc_resp-reg_C-effctor"/>
</dbReference>
<dbReference type="SMART" id="SM00448">
    <property type="entry name" value="REC"/>
    <property type="match status" value="1"/>
</dbReference>
<dbReference type="InterPro" id="IPR036388">
    <property type="entry name" value="WH-like_DNA-bd_sf"/>
</dbReference>
<organism evidence="10 11">
    <name type="scientific">Frigoriflavimonas asaccharolytica</name>
    <dbReference type="NCBI Taxonomy" id="2735899"/>
    <lineage>
        <taxon>Bacteria</taxon>
        <taxon>Pseudomonadati</taxon>
        <taxon>Bacteroidota</taxon>
        <taxon>Flavobacteriia</taxon>
        <taxon>Flavobacteriales</taxon>
        <taxon>Weeksellaceae</taxon>
        <taxon>Frigoriflavimonas</taxon>
    </lineage>
</organism>
<keyword evidence="3" id="KW-0805">Transcription regulation</keyword>
<dbReference type="InterPro" id="IPR001789">
    <property type="entry name" value="Sig_transdc_resp-reg_receiver"/>
</dbReference>
<dbReference type="Proteomes" id="UP000610746">
    <property type="component" value="Unassembled WGS sequence"/>
</dbReference>
<evidence type="ECO:0000313" key="11">
    <source>
        <dbReference type="Proteomes" id="UP000610746"/>
    </source>
</evidence>
<dbReference type="Gene3D" id="1.10.10.10">
    <property type="entry name" value="Winged helix-like DNA-binding domain superfamily/Winged helix DNA-binding domain"/>
    <property type="match status" value="1"/>
</dbReference>
<keyword evidence="4 7" id="KW-0238">DNA-binding</keyword>
<dbReference type="InterPro" id="IPR011006">
    <property type="entry name" value="CheY-like_superfamily"/>
</dbReference>
<feature type="domain" description="Response regulatory" evidence="8">
    <location>
        <begin position="2"/>
        <end position="124"/>
    </location>
</feature>
<dbReference type="SUPFAM" id="SSF46894">
    <property type="entry name" value="C-terminal effector domain of the bipartite response regulators"/>
    <property type="match status" value="1"/>
</dbReference>
<dbReference type="GO" id="GO:0005829">
    <property type="term" value="C:cytosol"/>
    <property type="evidence" value="ECO:0007669"/>
    <property type="project" value="TreeGrafter"/>
</dbReference>
<proteinExistence type="predicted"/>
<evidence type="ECO:0000256" key="2">
    <source>
        <dbReference type="ARBA" id="ARBA00023012"/>
    </source>
</evidence>
<evidence type="ECO:0000256" key="5">
    <source>
        <dbReference type="ARBA" id="ARBA00023163"/>
    </source>
</evidence>
<evidence type="ECO:0000256" key="1">
    <source>
        <dbReference type="ARBA" id="ARBA00022553"/>
    </source>
</evidence>
<keyword evidence="2" id="KW-0902">Two-component regulatory system</keyword>
<gene>
    <name evidence="10" type="ORF">HNQ03_001932</name>
</gene>
<dbReference type="InterPro" id="IPR039420">
    <property type="entry name" value="WalR-like"/>
</dbReference>
<dbReference type="PROSITE" id="PS51755">
    <property type="entry name" value="OMPR_PHOB"/>
    <property type="match status" value="1"/>
</dbReference>
<feature type="DNA-binding region" description="OmpR/PhoB-type" evidence="7">
    <location>
        <begin position="86"/>
        <end position="124"/>
    </location>
</feature>
<reference evidence="10" key="1">
    <citation type="submission" date="2020-05" db="EMBL/GenBank/DDBJ databases">
        <title>Genomic Encyclopedia of Type Strains, Phase IV (KMG-V): Genome sequencing to study the core and pangenomes of soil and plant-associated prokaryotes.</title>
        <authorList>
            <person name="Whitman W."/>
        </authorList>
    </citation>
    <scope>NUCLEOTIDE SEQUENCE</scope>
    <source>
        <strain evidence="10">16F</strain>
    </source>
</reference>
<accession>A0A8J8K8Q5</accession>
<dbReference type="GO" id="GO:0006355">
    <property type="term" value="P:regulation of DNA-templated transcription"/>
    <property type="evidence" value="ECO:0007669"/>
    <property type="project" value="InterPro"/>
</dbReference>
<evidence type="ECO:0000256" key="7">
    <source>
        <dbReference type="PROSITE-ProRule" id="PRU01091"/>
    </source>
</evidence>
<keyword evidence="5" id="KW-0804">Transcription</keyword>
<sequence>MQILVVEDDSRISEFLVKGLVENGYFVTHCQNAEEVLENYIRKTWDLIIIDIMLPKMNGFNLVETLRFKKNLSPLFKRFNEEEKIENVLSFGGLKIDTERYELSLNGEAVELSPREFKLLRIEK</sequence>
<evidence type="ECO:0000313" key="10">
    <source>
        <dbReference type="EMBL" id="NRS92851.1"/>
    </source>
</evidence>
<keyword evidence="1 6" id="KW-0597">Phosphoprotein</keyword>
<dbReference type="Gene3D" id="3.40.50.2300">
    <property type="match status" value="1"/>
</dbReference>